<protein>
    <submittedName>
        <fullName evidence="2">Uncharacterized protein</fullName>
    </submittedName>
</protein>
<dbReference type="EMBL" id="CABPRJ010001938">
    <property type="protein sequence ID" value="VVC42128.1"/>
    <property type="molecule type" value="Genomic_DNA"/>
</dbReference>
<name>A0A5E4NIF7_9HEMI</name>
<evidence type="ECO:0000313" key="3">
    <source>
        <dbReference type="Proteomes" id="UP000325440"/>
    </source>
</evidence>
<keyword evidence="3" id="KW-1185">Reference proteome</keyword>
<feature type="region of interest" description="Disordered" evidence="1">
    <location>
        <begin position="118"/>
        <end position="137"/>
    </location>
</feature>
<dbReference type="AlphaFoldDB" id="A0A5E4NIF7"/>
<dbReference type="Proteomes" id="UP000325440">
    <property type="component" value="Unassembled WGS sequence"/>
</dbReference>
<organism evidence="2 3">
    <name type="scientific">Cinara cedri</name>
    <dbReference type="NCBI Taxonomy" id="506608"/>
    <lineage>
        <taxon>Eukaryota</taxon>
        <taxon>Metazoa</taxon>
        <taxon>Ecdysozoa</taxon>
        <taxon>Arthropoda</taxon>
        <taxon>Hexapoda</taxon>
        <taxon>Insecta</taxon>
        <taxon>Pterygota</taxon>
        <taxon>Neoptera</taxon>
        <taxon>Paraneoptera</taxon>
        <taxon>Hemiptera</taxon>
        <taxon>Sternorrhyncha</taxon>
        <taxon>Aphidomorpha</taxon>
        <taxon>Aphidoidea</taxon>
        <taxon>Aphididae</taxon>
        <taxon>Lachninae</taxon>
        <taxon>Cinara</taxon>
    </lineage>
</organism>
<sequence>MTSNVPVANLGGGVALASNGMDPKVFRVAALRSLADDGVRVVCAPVIIGRWRVRVVVSRCRPAFRFSYDQTERASRTPTRDGVSGDAQHYLVERDADDKKKPFLLSCPDYDVRPPKSFCASGTAAGPHTPGVPAGGP</sequence>
<evidence type="ECO:0000256" key="1">
    <source>
        <dbReference type="SAM" id="MobiDB-lite"/>
    </source>
</evidence>
<proteinExistence type="predicted"/>
<evidence type="ECO:0000313" key="2">
    <source>
        <dbReference type="EMBL" id="VVC42128.1"/>
    </source>
</evidence>
<gene>
    <name evidence="2" type="ORF">CINCED_3A018242</name>
</gene>
<accession>A0A5E4NIF7</accession>
<reference evidence="2 3" key="1">
    <citation type="submission" date="2019-08" db="EMBL/GenBank/DDBJ databases">
        <authorList>
            <person name="Alioto T."/>
            <person name="Alioto T."/>
            <person name="Gomez Garrido J."/>
        </authorList>
    </citation>
    <scope>NUCLEOTIDE SEQUENCE [LARGE SCALE GENOMIC DNA]</scope>
</reference>